<dbReference type="RefSeq" id="WP_128466819.1">
    <property type="nucleotide sequence ID" value="NZ_CP035108.1"/>
</dbReference>
<dbReference type="Proteomes" id="UP000287502">
    <property type="component" value="Chromosome"/>
</dbReference>
<dbReference type="EMBL" id="CP035108">
    <property type="protein sequence ID" value="QAR33533.1"/>
    <property type="molecule type" value="Genomic_DNA"/>
</dbReference>
<proteinExistence type="predicted"/>
<gene>
    <name evidence="1" type="ORF">EP073_09005</name>
</gene>
<dbReference type="AlphaFoldDB" id="A0A3R5YZT5"/>
<organism evidence="1 2">
    <name type="scientific">Geovibrio thiophilus</name>
    <dbReference type="NCBI Taxonomy" id="139438"/>
    <lineage>
        <taxon>Bacteria</taxon>
        <taxon>Pseudomonadati</taxon>
        <taxon>Deferribacterota</taxon>
        <taxon>Deferribacteres</taxon>
        <taxon>Deferribacterales</taxon>
        <taxon>Geovibrionaceae</taxon>
        <taxon>Geovibrio</taxon>
    </lineage>
</organism>
<name>A0A3R5YZT5_9BACT</name>
<reference evidence="1 2" key="1">
    <citation type="submission" date="2019-01" db="EMBL/GenBank/DDBJ databases">
        <title>Geovibrio thiophilus DSM 11263, complete genome.</title>
        <authorList>
            <person name="Spring S."/>
            <person name="Bunk B."/>
            <person name="Sproer C."/>
        </authorList>
    </citation>
    <scope>NUCLEOTIDE SEQUENCE [LARGE SCALE GENOMIC DNA]</scope>
    <source>
        <strain evidence="1 2">DSM 11263</strain>
    </source>
</reference>
<accession>A0A3R5YZT5</accession>
<keyword evidence="2" id="KW-1185">Reference proteome</keyword>
<evidence type="ECO:0000313" key="2">
    <source>
        <dbReference type="Proteomes" id="UP000287502"/>
    </source>
</evidence>
<protein>
    <submittedName>
        <fullName evidence="1">Uncharacterized protein</fullName>
    </submittedName>
</protein>
<evidence type="ECO:0000313" key="1">
    <source>
        <dbReference type="EMBL" id="QAR33533.1"/>
    </source>
</evidence>
<sequence length="182" mass="20196">MRSEALLCKARACMQKTQEVVFCAVNYDEIASLSLAMTENYVTARSETTRQSQLFCQKSEKQSAVFRVTREGTGCAAAVRSEALLCKARACMQKTQEVVFCAVNYDEIASLSLAMTENYVTARSETTRQSQLFCQKSEKQSAVFRVTREGTGCAAAVRSEALLCKARACMQKTQEVVFCIIK</sequence>
<dbReference type="KEGG" id="gtl:EP073_09005"/>